<dbReference type="KEGG" id="more:E1B28_011803"/>
<evidence type="ECO:0000256" key="1">
    <source>
        <dbReference type="SAM" id="SignalP"/>
    </source>
</evidence>
<keyword evidence="1" id="KW-0732">Signal</keyword>
<dbReference type="Proteomes" id="UP001049176">
    <property type="component" value="Chromosome 7"/>
</dbReference>
<organism evidence="2 3">
    <name type="scientific">Marasmius oreades</name>
    <name type="common">fairy-ring Marasmius</name>
    <dbReference type="NCBI Taxonomy" id="181124"/>
    <lineage>
        <taxon>Eukaryota</taxon>
        <taxon>Fungi</taxon>
        <taxon>Dikarya</taxon>
        <taxon>Basidiomycota</taxon>
        <taxon>Agaricomycotina</taxon>
        <taxon>Agaricomycetes</taxon>
        <taxon>Agaricomycetidae</taxon>
        <taxon>Agaricales</taxon>
        <taxon>Marasmiineae</taxon>
        <taxon>Marasmiaceae</taxon>
        <taxon>Marasmius</taxon>
    </lineage>
</organism>
<keyword evidence="3" id="KW-1185">Reference proteome</keyword>
<sequence length="105" mass="11614">MGWIRSRRGAERLVPVSACFSLLLISHRCTSFTARAVLSIESLSHNTMLKILAFDLKHSTVMPMPNVGSPLPSKSRDFLPMASYPVRVTAFEAVRYASFSESSHG</sequence>
<reference evidence="2" key="1">
    <citation type="journal article" date="2021" name="Genome Biol. Evol.">
        <title>The assembled and annotated genome of the fairy-ring fungus Marasmius oreades.</title>
        <authorList>
            <person name="Hiltunen M."/>
            <person name="Ament-Velasquez S.L."/>
            <person name="Johannesson H."/>
        </authorList>
    </citation>
    <scope>NUCLEOTIDE SEQUENCE</scope>
    <source>
        <strain evidence="2">03SP1</strain>
    </source>
</reference>
<evidence type="ECO:0008006" key="4">
    <source>
        <dbReference type="Google" id="ProtNLM"/>
    </source>
</evidence>
<evidence type="ECO:0000313" key="2">
    <source>
        <dbReference type="EMBL" id="KAG7090199.1"/>
    </source>
</evidence>
<evidence type="ECO:0000313" key="3">
    <source>
        <dbReference type="Proteomes" id="UP001049176"/>
    </source>
</evidence>
<accession>A0A9P7USH9</accession>
<dbReference type="RefSeq" id="XP_043006669.1">
    <property type="nucleotide sequence ID" value="XM_043156856.1"/>
</dbReference>
<comment type="caution">
    <text evidence="2">The sequence shown here is derived from an EMBL/GenBank/DDBJ whole genome shotgun (WGS) entry which is preliminary data.</text>
</comment>
<feature type="signal peptide" evidence="1">
    <location>
        <begin position="1"/>
        <end position="31"/>
    </location>
</feature>
<feature type="chain" id="PRO_5040125640" description="Secreted protein" evidence="1">
    <location>
        <begin position="32"/>
        <end position="105"/>
    </location>
</feature>
<dbReference type="AlphaFoldDB" id="A0A9P7USH9"/>
<dbReference type="GeneID" id="66080878"/>
<protein>
    <recommendedName>
        <fullName evidence="4">Secreted protein</fullName>
    </recommendedName>
</protein>
<name>A0A9P7USH9_9AGAR</name>
<gene>
    <name evidence="2" type="ORF">E1B28_011803</name>
</gene>
<dbReference type="EMBL" id="CM032187">
    <property type="protein sequence ID" value="KAG7090199.1"/>
    <property type="molecule type" value="Genomic_DNA"/>
</dbReference>
<proteinExistence type="predicted"/>